<dbReference type="FunFam" id="1.25.10.10:FF:000345">
    <property type="entry name" value="Condensin-2 complex subunit D3"/>
    <property type="match status" value="1"/>
</dbReference>
<evidence type="ECO:0000256" key="7">
    <source>
        <dbReference type="SAM" id="MobiDB-lite"/>
    </source>
</evidence>
<keyword evidence="5" id="KW-0539">Nucleus</keyword>
<feature type="compositionally biased region" description="Acidic residues" evidence="7">
    <location>
        <begin position="181"/>
        <end position="193"/>
    </location>
</feature>
<keyword evidence="4" id="KW-0226">DNA condensation</keyword>
<protein>
    <recommendedName>
        <fullName evidence="8">Condensin complex subunit 1 C-terminal domain-containing protein</fullName>
    </recommendedName>
</protein>
<dbReference type="InterPro" id="IPR032682">
    <property type="entry name" value="Cnd1_C"/>
</dbReference>
<dbReference type="GO" id="GO:0000779">
    <property type="term" value="C:condensed chromosome, centromeric region"/>
    <property type="evidence" value="ECO:0007669"/>
    <property type="project" value="TreeGrafter"/>
</dbReference>
<keyword evidence="10" id="KW-1185">Reference proteome</keyword>
<evidence type="ECO:0000313" key="10">
    <source>
        <dbReference type="Proteomes" id="UP000694580"/>
    </source>
</evidence>
<dbReference type="PANTHER" id="PTHR14222">
    <property type="entry name" value="CONDENSIN"/>
    <property type="match status" value="1"/>
</dbReference>
<evidence type="ECO:0000313" key="9">
    <source>
        <dbReference type="Ensembl" id="ENSDCDP00010006138.1"/>
    </source>
</evidence>
<comment type="subcellular location">
    <subcellularLocation>
        <location evidence="1">Nucleus</location>
    </subcellularLocation>
</comment>
<sequence>MELVNALELLQINAVSKGWVDSVWDAEFVDAEPLGPALEENTSGKGTDVFRQVYKRLLPFSSDEQGNVQNVWMVLGESGIPIKTLVAVLSYYILGGKSTTATVEQRLKALQAASVYLLLLKVPGSVANQVFHQVLFEASIEIILKCWPKESGKKRKKETAKSSQGDARCGKRAKPARKDQEEMDLDEDDEEDHEGEMFFSAQDLVKLRNEIETLVKTLLGFLKTFSLKDRPQSVENCIRIFTELTNFEPVVGEISFSGDAYSLETLPELGFHGLWLLCLSHGEGNEKEAALPVLKILLQHICHQMVEKTEYRTHGAQAVSRLLAKVPNTEYATFIKWLFAYSIKTKVAYRMFALDVAMALLEQSERDPDSLVPAELGTFLTHRFLVQNLLFGRRSDISPTVRAHALHCLSRCLELDSPNTTKCVQELFSASKCLFEQGVLQCLTHVDNVSQETMGVLKRRVSDSKTNVRKAAIEVTSLLKHSVIMCSEENLTLLSERCRDPAVSVKKKALQCLTDLLVACPDRSLVQVAWLRGVIVVVVDSESSVQEKALECLDMVIIEHIKARRTFEDTAQKLAWDLLELLCDQCRDLSRYFSKAFILWSQQKKFTSSFVNSLITHTKSSHSTPAWMLLSKVAGSCPSLHYETILDGWEKMIIKENLNKHCGELVSICESYLSSVILNERGAENLNEDMVVKHLYTLGTASLHCPSQVGKRVFLLVQSVLTSSVELLTGWGQGTKELPATQPLSQFKPTSMPTVVRAQAVATLGKLCLQHENLANRCVPAFARELEVGQELAVRSNVVVVLCDLCVRYTNTVTRYIPNISACLRDPEGSIREKALIMLTNLLQEEFVKWKDSLFFRYVAVLVDPDPEIASLCEYCLLDRLLKKNPLMFSQHFIECIFHFNSYNNHKKYNKFPQTDGEKARFSLKGAQNKVKRFKIYKFLLEHFTDEQRFNTTSRISKECEVSLREMKLSSMTAQDGADEPQDEQAAVVKVIQKKLVSQVQKKNFIENVIPIVIALKSMLEEERSPVLRHLMGYLQVTTQDYRNELKEVFAADEQLAAELEFNLRLYEQHQQEEPLTSFILSKTDEAPASVVRRHHLYYCSTQHSPAVFSQHLNRH</sequence>
<dbReference type="GO" id="GO:0010032">
    <property type="term" value="P:meiotic chromosome condensation"/>
    <property type="evidence" value="ECO:0007669"/>
    <property type="project" value="TreeGrafter"/>
</dbReference>
<dbReference type="InterPro" id="IPR016024">
    <property type="entry name" value="ARM-type_fold"/>
</dbReference>
<feature type="domain" description="Condensin complex subunit 1 C-terminal" evidence="8">
    <location>
        <begin position="794"/>
        <end position="959"/>
    </location>
</feature>
<organism evidence="9 10">
    <name type="scientific">Denticeps clupeoides</name>
    <name type="common">denticle herring</name>
    <dbReference type="NCBI Taxonomy" id="299321"/>
    <lineage>
        <taxon>Eukaryota</taxon>
        <taxon>Metazoa</taxon>
        <taxon>Chordata</taxon>
        <taxon>Craniata</taxon>
        <taxon>Vertebrata</taxon>
        <taxon>Euteleostomi</taxon>
        <taxon>Actinopterygii</taxon>
        <taxon>Neopterygii</taxon>
        <taxon>Teleostei</taxon>
        <taxon>Clupei</taxon>
        <taxon>Clupeiformes</taxon>
        <taxon>Denticipitoidei</taxon>
        <taxon>Denticipitidae</taxon>
        <taxon>Denticeps</taxon>
    </lineage>
</organism>
<evidence type="ECO:0000259" key="8">
    <source>
        <dbReference type="Pfam" id="PF12717"/>
    </source>
</evidence>
<reference evidence="9" key="2">
    <citation type="submission" date="2025-08" db="UniProtKB">
        <authorList>
            <consortium name="Ensembl"/>
        </authorList>
    </citation>
    <scope>IDENTIFICATION</scope>
</reference>
<dbReference type="GO" id="GO:0000796">
    <property type="term" value="C:condensin complex"/>
    <property type="evidence" value="ECO:0007669"/>
    <property type="project" value="TreeGrafter"/>
</dbReference>
<feature type="region of interest" description="Disordered" evidence="7">
    <location>
        <begin position="154"/>
        <end position="193"/>
    </location>
</feature>
<dbReference type="Ensembl" id="ENSDCDT00010006350.1">
    <property type="protein sequence ID" value="ENSDCDP00010006138.1"/>
    <property type="gene ID" value="ENSDCDG00010002630.1"/>
</dbReference>
<evidence type="ECO:0000256" key="4">
    <source>
        <dbReference type="ARBA" id="ARBA00023067"/>
    </source>
</evidence>
<dbReference type="Pfam" id="PF20168">
    <property type="entry name" value="PDS5"/>
    <property type="match status" value="1"/>
</dbReference>
<evidence type="ECO:0000256" key="1">
    <source>
        <dbReference type="ARBA" id="ARBA00004123"/>
    </source>
</evidence>
<dbReference type="AlphaFoldDB" id="A0AAY4AAM6"/>
<evidence type="ECO:0000256" key="2">
    <source>
        <dbReference type="ARBA" id="ARBA00022618"/>
    </source>
</evidence>
<reference evidence="9 10" key="1">
    <citation type="submission" date="2020-06" db="EMBL/GenBank/DDBJ databases">
        <authorList>
            <consortium name="Wellcome Sanger Institute Data Sharing"/>
        </authorList>
    </citation>
    <scope>NUCLEOTIDE SEQUENCE [LARGE SCALE GENOMIC DNA]</scope>
</reference>
<dbReference type="GO" id="GO:0042393">
    <property type="term" value="F:histone binding"/>
    <property type="evidence" value="ECO:0007669"/>
    <property type="project" value="TreeGrafter"/>
</dbReference>
<dbReference type="PANTHER" id="PTHR14222:SF1">
    <property type="entry name" value="CONDENSIN-2 COMPLEX SUBUNIT D3"/>
    <property type="match status" value="1"/>
</dbReference>
<dbReference type="Proteomes" id="UP000694580">
    <property type="component" value="Chromosome 6"/>
</dbReference>
<dbReference type="SUPFAM" id="SSF48371">
    <property type="entry name" value="ARM repeat"/>
    <property type="match status" value="1"/>
</dbReference>
<dbReference type="GO" id="GO:0005634">
    <property type="term" value="C:nucleus"/>
    <property type="evidence" value="ECO:0007669"/>
    <property type="project" value="UniProtKB-SubCell"/>
</dbReference>
<dbReference type="InterPro" id="IPR026971">
    <property type="entry name" value="CND1/NCAPD3"/>
</dbReference>
<keyword evidence="3" id="KW-0498">Mitosis</keyword>
<gene>
    <name evidence="9" type="primary">NCAPD3</name>
</gene>
<dbReference type="GO" id="GO:0051301">
    <property type="term" value="P:cell division"/>
    <property type="evidence" value="ECO:0007669"/>
    <property type="project" value="UniProtKB-KW"/>
</dbReference>
<evidence type="ECO:0000256" key="6">
    <source>
        <dbReference type="ARBA" id="ARBA00023306"/>
    </source>
</evidence>
<name>A0AAY4AAM6_9TELE</name>
<dbReference type="GO" id="GO:0007076">
    <property type="term" value="P:mitotic chromosome condensation"/>
    <property type="evidence" value="ECO:0007669"/>
    <property type="project" value="InterPro"/>
</dbReference>
<accession>A0AAY4AAM6</accession>
<proteinExistence type="predicted"/>
<keyword evidence="6" id="KW-0131">Cell cycle</keyword>
<evidence type="ECO:0000256" key="3">
    <source>
        <dbReference type="ARBA" id="ARBA00022776"/>
    </source>
</evidence>
<dbReference type="GeneTree" id="ENSGT00940000153566"/>
<keyword evidence="2" id="KW-0132">Cell division</keyword>
<reference evidence="9" key="3">
    <citation type="submission" date="2025-09" db="UniProtKB">
        <authorList>
            <consortium name="Ensembl"/>
        </authorList>
    </citation>
    <scope>IDENTIFICATION</scope>
</reference>
<dbReference type="Pfam" id="PF12717">
    <property type="entry name" value="Cnd1"/>
    <property type="match status" value="1"/>
</dbReference>
<evidence type="ECO:0000256" key="5">
    <source>
        <dbReference type="ARBA" id="ARBA00023242"/>
    </source>
</evidence>
<dbReference type="Gene3D" id="1.25.10.10">
    <property type="entry name" value="Leucine-rich Repeat Variant"/>
    <property type="match status" value="2"/>
</dbReference>
<dbReference type="InterPro" id="IPR011989">
    <property type="entry name" value="ARM-like"/>
</dbReference>